<gene>
    <name evidence="1" type="ORF">Pyn_22569</name>
</gene>
<dbReference type="Proteomes" id="UP000250321">
    <property type="component" value="Unassembled WGS sequence"/>
</dbReference>
<protein>
    <submittedName>
        <fullName evidence="1">Uncharacterized protein</fullName>
    </submittedName>
</protein>
<name>A0A314ZQV2_PRUYE</name>
<comment type="caution">
    <text evidence="1">The sequence shown here is derived from an EMBL/GenBank/DDBJ whole genome shotgun (WGS) entry which is preliminary data.</text>
</comment>
<dbReference type="EMBL" id="PJQY01000060">
    <property type="protein sequence ID" value="PQQ19638.1"/>
    <property type="molecule type" value="Genomic_DNA"/>
</dbReference>
<reference evidence="1 2" key="1">
    <citation type="submission" date="2018-02" db="EMBL/GenBank/DDBJ databases">
        <title>Draft genome of wild Prunus yedoensis var. nudiflora.</title>
        <authorList>
            <person name="Baek S."/>
            <person name="Kim J.-H."/>
            <person name="Choi K."/>
            <person name="Kim G.-B."/>
            <person name="Cho A."/>
            <person name="Jang H."/>
            <person name="Shin C.-H."/>
            <person name="Yu H.-J."/>
            <person name="Mun J.-H."/>
        </authorList>
    </citation>
    <scope>NUCLEOTIDE SEQUENCE [LARGE SCALE GENOMIC DNA]</scope>
    <source>
        <strain evidence="2">cv. Jeju island</strain>
        <tissue evidence="1">Leaf</tissue>
    </source>
</reference>
<dbReference type="AlphaFoldDB" id="A0A314ZQV2"/>
<organism evidence="1 2">
    <name type="scientific">Prunus yedoensis var. nudiflora</name>
    <dbReference type="NCBI Taxonomy" id="2094558"/>
    <lineage>
        <taxon>Eukaryota</taxon>
        <taxon>Viridiplantae</taxon>
        <taxon>Streptophyta</taxon>
        <taxon>Embryophyta</taxon>
        <taxon>Tracheophyta</taxon>
        <taxon>Spermatophyta</taxon>
        <taxon>Magnoliopsida</taxon>
        <taxon>eudicotyledons</taxon>
        <taxon>Gunneridae</taxon>
        <taxon>Pentapetalae</taxon>
        <taxon>rosids</taxon>
        <taxon>fabids</taxon>
        <taxon>Rosales</taxon>
        <taxon>Rosaceae</taxon>
        <taxon>Amygdaloideae</taxon>
        <taxon>Amygdaleae</taxon>
        <taxon>Prunus</taxon>
    </lineage>
</organism>
<evidence type="ECO:0000313" key="2">
    <source>
        <dbReference type="Proteomes" id="UP000250321"/>
    </source>
</evidence>
<dbReference type="OrthoDB" id="10544209at2759"/>
<sequence length="60" mass="6728">MTVSHPDWGFPNLPLRFTLFKALIKWGGTYFSWTQSSHDVWSSVRRLKEGTASLASEAAG</sequence>
<evidence type="ECO:0000313" key="1">
    <source>
        <dbReference type="EMBL" id="PQQ19638.1"/>
    </source>
</evidence>
<proteinExistence type="predicted"/>
<accession>A0A314ZQV2</accession>
<keyword evidence="2" id="KW-1185">Reference proteome</keyword>